<organism evidence="8 9">
    <name type="scientific">Corynespora cassiicola Philippines</name>
    <dbReference type="NCBI Taxonomy" id="1448308"/>
    <lineage>
        <taxon>Eukaryota</taxon>
        <taxon>Fungi</taxon>
        <taxon>Dikarya</taxon>
        <taxon>Ascomycota</taxon>
        <taxon>Pezizomycotina</taxon>
        <taxon>Dothideomycetes</taxon>
        <taxon>Pleosporomycetidae</taxon>
        <taxon>Pleosporales</taxon>
        <taxon>Corynesporascaceae</taxon>
        <taxon>Corynespora</taxon>
    </lineage>
</organism>
<feature type="transmembrane region" description="Helical" evidence="6">
    <location>
        <begin position="360"/>
        <end position="381"/>
    </location>
</feature>
<dbReference type="Gene3D" id="1.20.58.340">
    <property type="entry name" value="Magnesium transport protein CorA, transmembrane region"/>
    <property type="match status" value="1"/>
</dbReference>
<dbReference type="Proteomes" id="UP000240883">
    <property type="component" value="Unassembled WGS sequence"/>
</dbReference>
<protein>
    <recommendedName>
        <fullName evidence="7">CorA-like transporter domain-containing protein</fullName>
    </recommendedName>
</protein>
<keyword evidence="9" id="KW-1185">Reference proteome</keyword>
<keyword evidence="4 6" id="KW-0472">Membrane</keyword>
<dbReference type="AlphaFoldDB" id="A0A2T2NPJ5"/>
<evidence type="ECO:0000256" key="4">
    <source>
        <dbReference type="ARBA" id="ARBA00023136"/>
    </source>
</evidence>
<feature type="region of interest" description="Disordered" evidence="5">
    <location>
        <begin position="390"/>
        <end position="418"/>
    </location>
</feature>
<dbReference type="EMBL" id="KZ678135">
    <property type="protein sequence ID" value="PSN67176.1"/>
    <property type="molecule type" value="Genomic_DNA"/>
</dbReference>
<name>A0A2T2NPJ5_CORCC</name>
<evidence type="ECO:0000256" key="3">
    <source>
        <dbReference type="ARBA" id="ARBA00022989"/>
    </source>
</evidence>
<evidence type="ECO:0000313" key="9">
    <source>
        <dbReference type="Proteomes" id="UP000240883"/>
    </source>
</evidence>
<dbReference type="InterPro" id="IPR045863">
    <property type="entry name" value="CorA_TM1_TM2"/>
</dbReference>
<keyword evidence="2 6" id="KW-0812">Transmembrane</keyword>
<evidence type="ECO:0000256" key="6">
    <source>
        <dbReference type="SAM" id="Phobius"/>
    </source>
</evidence>
<gene>
    <name evidence="8" type="ORF">BS50DRAFT_494669</name>
</gene>
<evidence type="ECO:0000256" key="1">
    <source>
        <dbReference type="ARBA" id="ARBA00004141"/>
    </source>
</evidence>
<evidence type="ECO:0000313" key="8">
    <source>
        <dbReference type="EMBL" id="PSN67176.1"/>
    </source>
</evidence>
<dbReference type="OrthoDB" id="5396681at2759"/>
<dbReference type="InterPro" id="IPR058257">
    <property type="entry name" value="CorA-like_dom"/>
</dbReference>
<evidence type="ECO:0000256" key="2">
    <source>
        <dbReference type="ARBA" id="ARBA00022692"/>
    </source>
</evidence>
<dbReference type="GO" id="GO:0016020">
    <property type="term" value="C:membrane"/>
    <property type="evidence" value="ECO:0007669"/>
    <property type="project" value="UniProtKB-SubCell"/>
</dbReference>
<dbReference type="Pfam" id="PF26616">
    <property type="entry name" value="CorA-like"/>
    <property type="match status" value="1"/>
</dbReference>
<dbReference type="GO" id="GO:0046873">
    <property type="term" value="F:metal ion transmembrane transporter activity"/>
    <property type="evidence" value="ECO:0007669"/>
    <property type="project" value="InterPro"/>
</dbReference>
<dbReference type="STRING" id="1448308.A0A2T2NPJ5"/>
<sequence length="418" mass="47805">MDLAASYGLATNSSSFWARVNDSSRCFEPESKSILPLHIVDIPASSQLNQSNAQVPVRRQECSNLATLDKCLGAKANSDYKFRFISICQKNSWSRLQITKPMLRRIIEFHSISPGFVEVPLGFFDRMTDEEQTFCVPWTIDEDENSCQFFYTFRYAEYKGLPSEPWVIRQAGVYQKIDLQTKQSLVILVSAVPDSAAHMRVLECLESHQKQMEQNPLWVHGVIHASYSMRWREYIAEYEKRLLPIADTTTATFITRPLRRKLACQLENSQRHSKAITRSAQFLQKRSNNTATLLADTLAFRNQGVAQEQNMSMIVLTRSAVFITVITLIYLPWTLVTGIFGMEFFELDTKTLRIVTSPQIWIYFIVSFGATLFTGGLYYLMAGMPQIRKKQQDSGHGEDRVPISLQRGNTDIEKNGFP</sequence>
<feature type="transmembrane region" description="Helical" evidence="6">
    <location>
        <begin position="320"/>
        <end position="340"/>
    </location>
</feature>
<feature type="compositionally biased region" description="Basic and acidic residues" evidence="5">
    <location>
        <begin position="390"/>
        <end position="401"/>
    </location>
</feature>
<feature type="domain" description="CorA-like transporter" evidence="7">
    <location>
        <begin position="51"/>
        <end position="242"/>
    </location>
</feature>
<reference evidence="8 9" key="1">
    <citation type="journal article" date="2018" name="Front. Microbiol.">
        <title>Genome-Wide Analysis of Corynespora cassiicola Leaf Fall Disease Putative Effectors.</title>
        <authorList>
            <person name="Lopez D."/>
            <person name="Ribeiro S."/>
            <person name="Label P."/>
            <person name="Fumanal B."/>
            <person name="Venisse J.S."/>
            <person name="Kohler A."/>
            <person name="de Oliveira R.R."/>
            <person name="Labutti K."/>
            <person name="Lipzen A."/>
            <person name="Lail K."/>
            <person name="Bauer D."/>
            <person name="Ohm R.A."/>
            <person name="Barry K.W."/>
            <person name="Spatafora J."/>
            <person name="Grigoriev I.V."/>
            <person name="Martin F.M."/>
            <person name="Pujade-Renaud V."/>
        </authorList>
    </citation>
    <scope>NUCLEOTIDE SEQUENCE [LARGE SCALE GENOMIC DNA]</scope>
    <source>
        <strain evidence="8 9">Philippines</strain>
    </source>
</reference>
<dbReference type="SUPFAM" id="SSF144083">
    <property type="entry name" value="Magnesium transport protein CorA, transmembrane region"/>
    <property type="match status" value="1"/>
</dbReference>
<accession>A0A2T2NPJ5</accession>
<proteinExistence type="predicted"/>
<keyword evidence="3 6" id="KW-1133">Transmembrane helix</keyword>
<evidence type="ECO:0000259" key="7">
    <source>
        <dbReference type="Pfam" id="PF26616"/>
    </source>
</evidence>
<evidence type="ECO:0000256" key="5">
    <source>
        <dbReference type="SAM" id="MobiDB-lite"/>
    </source>
</evidence>
<comment type="subcellular location">
    <subcellularLocation>
        <location evidence="1">Membrane</location>
        <topology evidence="1">Multi-pass membrane protein</topology>
    </subcellularLocation>
</comment>